<feature type="transmembrane region" description="Helical" evidence="7">
    <location>
        <begin position="72"/>
        <end position="92"/>
    </location>
</feature>
<reference evidence="8 9" key="1">
    <citation type="submission" date="2022-06" db="EMBL/GenBank/DDBJ databases">
        <title>Mesorhizobium sp. strain RP14 Genome sequencing and assembly.</title>
        <authorList>
            <person name="Kim I."/>
        </authorList>
    </citation>
    <scope>NUCLEOTIDE SEQUENCE [LARGE SCALE GENOMIC DNA]</scope>
    <source>
        <strain evidence="9">RP14(2022)</strain>
    </source>
</reference>
<comment type="catalytic activity">
    <reaction evidence="7">
        <text>L-cysteinyl-[prolipoprotein] + a 1,2-diacyl-sn-glycero-3-phospho-(1'-sn-glycerol) = an S-1,2-diacyl-sn-glyceryl-L-cysteinyl-[prolipoprotein] + sn-glycerol 1-phosphate + H(+)</text>
        <dbReference type="Rhea" id="RHEA:56712"/>
        <dbReference type="Rhea" id="RHEA-COMP:14679"/>
        <dbReference type="Rhea" id="RHEA-COMP:14680"/>
        <dbReference type="ChEBI" id="CHEBI:15378"/>
        <dbReference type="ChEBI" id="CHEBI:29950"/>
        <dbReference type="ChEBI" id="CHEBI:57685"/>
        <dbReference type="ChEBI" id="CHEBI:64716"/>
        <dbReference type="ChEBI" id="CHEBI:140658"/>
        <dbReference type="EC" id="2.5.1.145"/>
    </reaction>
</comment>
<dbReference type="InterPro" id="IPR001640">
    <property type="entry name" value="Lgt"/>
</dbReference>
<keyword evidence="4 7" id="KW-0812">Transmembrane</keyword>
<keyword evidence="9" id="KW-1185">Reference proteome</keyword>
<dbReference type="PANTHER" id="PTHR30589:SF0">
    <property type="entry name" value="PHOSPHATIDYLGLYCEROL--PROLIPOPROTEIN DIACYLGLYCERYL TRANSFERASE"/>
    <property type="match status" value="1"/>
</dbReference>
<sequence>MLLPLSLPALALPFPNISPIAFQIGPIAVHWYGLGYVVGILFGWWYGRRLVTNPRLWNDGVPPMKPEDLDDFIVWAALGIVLGGRLGYVLFYNLPMYAANPLEAFAIWDGGMSFHGGMLGAIIAMVWFARSRDILPWSMLDVVSAGTPIGLGLVRCANFINSELWGRISDVPWAMQFPTGGPFTRHPSQLYEALLEGLVLFCVLRFLSHSRLKLKTPRYIGAVFIMGYGLSRILVEFFREPDAQLGYLFGGWLTMGMVLSVPMVLIGLWGVWSAKPVTFTPRPAQEPA</sequence>
<dbReference type="Pfam" id="PF01790">
    <property type="entry name" value="LGT"/>
    <property type="match status" value="1"/>
</dbReference>
<dbReference type="EMBL" id="JAMXQS010000004">
    <property type="protein sequence ID" value="MCO6049862.1"/>
    <property type="molecule type" value="Genomic_DNA"/>
</dbReference>
<keyword evidence="2 7" id="KW-1003">Cell membrane</keyword>
<evidence type="ECO:0000256" key="1">
    <source>
        <dbReference type="ARBA" id="ARBA00007150"/>
    </source>
</evidence>
<gene>
    <name evidence="7 8" type="primary">lgt</name>
    <name evidence="8" type="ORF">NGM99_08650</name>
</gene>
<evidence type="ECO:0000256" key="3">
    <source>
        <dbReference type="ARBA" id="ARBA00022679"/>
    </source>
</evidence>
<protein>
    <recommendedName>
        <fullName evidence="7">Phosphatidylglycerol--prolipoprotein diacylglyceryl transferase</fullName>
        <ecNumber evidence="7">2.5.1.145</ecNumber>
    </recommendedName>
</protein>
<name>A0ABT1C4U6_9HYPH</name>
<feature type="transmembrane region" description="Helical" evidence="7">
    <location>
        <begin position="29"/>
        <end position="47"/>
    </location>
</feature>
<dbReference type="EC" id="2.5.1.145" evidence="7"/>
<evidence type="ECO:0000256" key="7">
    <source>
        <dbReference type="HAMAP-Rule" id="MF_01147"/>
    </source>
</evidence>
<feature type="transmembrane region" description="Helical" evidence="7">
    <location>
        <begin position="247"/>
        <end position="272"/>
    </location>
</feature>
<feature type="transmembrane region" description="Helical" evidence="7">
    <location>
        <begin position="112"/>
        <end position="130"/>
    </location>
</feature>
<accession>A0ABT1C4U6</accession>
<dbReference type="GO" id="GO:0008961">
    <property type="term" value="F:phosphatidylglycerol-prolipoprotein diacylglyceryl transferase activity"/>
    <property type="evidence" value="ECO:0007669"/>
    <property type="project" value="UniProtKB-EC"/>
</dbReference>
<comment type="pathway">
    <text evidence="7">Protein modification; lipoprotein biosynthesis (diacylglyceryl transfer).</text>
</comment>
<dbReference type="HAMAP" id="MF_01147">
    <property type="entry name" value="Lgt"/>
    <property type="match status" value="1"/>
</dbReference>
<dbReference type="Proteomes" id="UP001205906">
    <property type="component" value="Unassembled WGS sequence"/>
</dbReference>
<keyword evidence="5 7" id="KW-1133">Transmembrane helix</keyword>
<evidence type="ECO:0000256" key="6">
    <source>
        <dbReference type="ARBA" id="ARBA00023136"/>
    </source>
</evidence>
<evidence type="ECO:0000313" key="8">
    <source>
        <dbReference type="EMBL" id="MCO6049862.1"/>
    </source>
</evidence>
<comment type="subcellular location">
    <subcellularLocation>
        <location evidence="7">Cell membrane</location>
        <topology evidence="7">Multi-pass membrane protein</topology>
    </subcellularLocation>
</comment>
<comment type="similarity">
    <text evidence="1 7">Belongs to the Lgt family.</text>
</comment>
<evidence type="ECO:0000256" key="4">
    <source>
        <dbReference type="ARBA" id="ARBA00022692"/>
    </source>
</evidence>
<dbReference type="PANTHER" id="PTHR30589">
    <property type="entry name" value="PROLIPOPROTEIN DIACYLGLYCERYL TRANSFERASE"/>
    <property type="match status" value="1"/>
</dbReference>
<feature type="transmembrane region" description="Helical" evidence="7">
    <location>
        <begin position="219"/>
        <end position="235"/>
    </location>
</feature>
<dbReference type="RefSeq" id="WP_252818034.1">
    <property type="nucleotide sequence ID" value="NZ_JAMXQS010000004.1"/>
</dbReference>
<evidence type="ECO:0000256" key="2">
    <source>
        <dbReference type="ARBA" id="ARBA00022475"/>
    </source>
</evidence>
<keyword evidence="3 7" id="KW-0808">Transferase</keyword>
<proteinExistence type="inferred from homology"/>
<evidence type="ECO:0000256" key="5">
    <source>
        <dbReference type="ARBA" id="ARBA00022989"/>
    </source>
</evidence>
<comment type="function">
    <text evidence="7">Catalyzes the transfer of the diacylglyceryl group from phosphatidylglycerol to the sulfhydryl group of the N-terminal cysteine of a prolipoprotein, the first step in the formation of mature lipoproteins.</text>
</comment>
<evidence type="ECO:0000313" key="9">
    <source>
        <dbReference type="Proteomes" id="UP001205906"/>
    </source>
</evidence>
<comment type="caution">
    <text evidence="8">The sequence shown here is derived from an EMBL/GenBank/DDBJ whole genome shotgun (WGS) entry which is preliminary data.</text>
</comment>
<dbReference type="NCBIfam" id="TIGR00544">
    <property type="entry name" value="lgt"/>
    <property type="match status" value="1"/>
</dbReference>
<feature type="binding site" evidence="7">
    <location>
        <position position="155"/>
    </location>
    <ligand>
        <name>a 1,2-diacyl-sn-glycero-3-phospho-(1'-sn-glycerol)</name>
        <dbReference type="ChEBI" id="CHEBI:64716"/>
    </ligand>
</feature>
<organism evidence="8 9">
    <name type="scientific">Mesorhizobium liriopis</name>
    <dbReference type="NCBI Taxonomy" id="2953882"/>
    <lineage>
        <taxon>Bacteria</taxon>
        <taxon>Pseudomonadati</taxon>
        <taxon>Pseudomonadota</taxon>
        <taxon>Alphaproteobacteria</taxon>
        <taxon>Hyphomicrobiales</taxon>
        <taxon>Phyllobacteriaceae</taxon>
        <taxon>Mesorhizobium</taxon>
    </lineage>
</organism>
<keyword evidence="6 7" id="KW-0472">Membrane</keyword>